<dbReference type="EMBL" id="LT991976">
    <property type="protein sequence ID" value="SPK71144.1"/>
    <property type="molecule type" value="Genomic_DNA"/>
</dbReference>
<reference evidence="2 3" key="1">
    <citation type="submission" date="2018-01" db="EMBL/GenBank/DDBJ databases">
        <authorList>
            <person name="Gaut B.S."/>
            <person name="Morton B.R."/>
            <person name="Clegg M.T."/>
            <person name="Duvall M.R."/>
        </authorList>
    </citation>
    <scope>NUCLEOTIDE SEQUENCE [LARGE SCALE GENOMIC DNA]</scope>
    <source>
        <strain evidence="2">Cupriavidus taiwanensis LMG 19425</strain>
    </source>
</reference>
<evidence type="ECO:0000313" key="2">
    <source>
        <dbReference type="EMBL" id="SPK71144.1"/>
    </source>
</evidence>
<dbReference type="AlphaFoldDB" id="A0A375I8M6"/>
<accession>A0A375I8M6</accession>
<protein>
    <submittedName>
        <fullName evidence="2">Uncharacterized protein</fullName>
    </submittedName>
</protein>
<organism evidence="2 3">
    <name type="scientific">Cupriavidus taiwanensis</name>
    <dbReference type="NCBI Taxonomy" id="164546"/>
    <lineage>
        <taxon>Bacteria</taxon>
        <taxon>Pseudomonadati</taxon>
        <taxon>Pseudomonadota</taxon>
        <taxon>Betaproteobacteria</taxon>
        <taxon>Burkholderiales</taxon>
        <taxon>Burkholderiaceae</taxon>
        <taxon>Cupriavidus</taxon>
    </lineage>
</organism>
<evidence type="ECO:0000313" key="3">
    <source>
        <dbReference type="Proteomes" id="UP000255505"/>
    </source>
</evidence>
<name>A0A375I8M6_9BURK</name>
<sequence length="24" mass="2769">MKLMPATGDRRGTAWELTRQGKHK</sequence>
<evidence type="ECO:0000256" key="1">
    <source>
        <dbReference type="SAM" id="MobiDB-lite"/>
    </source>
</evidence>
<dbReference type="Proteomes" id="UP000255505">
    <property type="component" value="Chromosome I"/>
</dbReference>
<gene>
    <name evidence="2" type="ORF">CT19425_30368</name>
</gene>
<feature type="region of interest" description="Disordered" evidence="1">
    <location>
        <begin position="1"/>
        <end position="24"/>
    </location>
</feature>
<proteinExistence type="predicted"/>